<evidence type="ECO:0000313" key="1">
    <source>
        <dbReference type="EMBL" id="VTR57517.1"/>
    </source>
</evidence>
<protein>
    <submittedName>
        <fullName evidence="1">5-methylcytosine-specific restriction enzyme B</fullName>
        <ecNumber evidence="1">3.1.21.-</ecNumber>
    </submittedName>
</protein>
<keyword evidence="1" id="KW-0378">Hydrolase</keyword>
<dbReference type="SUPFAM" id="SSF52540">
    <property type="entry name" value="P-loop containing nucleoside triphosphate hydrolases"/>
    <property type="match status" value="1"/>
</dbReference>
<dbReference type="InterPro" id="IPR027417">
    <property type="entry name" value="P-loop_NTPase"/>
</dbReference>
<gene>
    <name evidence="1" type="primary">mcrB_2</name>
    <name evidence="1" type="ORF">NCTC12965_07393</name>
</gene>
<dbReference type="GO" id="GO:0016787">
    <property type="term" value="F:hydrolase activity"/>
    <property type="evidence" value="ECO:0007669"/>
    <property type="project" value="UniProtKB-KW"/>
</dbReference>
<dbReference type="Gene3D" id="3.40.50.300">
    <property type="entry name" value="P-loop containing nucleotide triphosphate hydrolases"/>
    <property type="match status" value="1"/>
</dbReference>
<dbReference type="PANTHER" id="PTHR37291">
    <property type="entry name" value="5-METHYLCYTOSINE-SPECIFIC RESTRICTION ENZYME B"/>
    <property type="match status" value="1"/>
</dbReference>
<dbReference type="AlphaFoldDB" id="A0A4U9WEF4"/>
<name>A0A4U9WEF4_SERFO</name>
<accession>A0A4U9WEF4</accession>
<dbReference type="InterPro" id="IPR052934">
    <property type="entry name" value="Methyl-DNA_Rec/Restrict_Enz"/>
</dbReference>
<proteinExistence type="predicted"/>
<dbReference type="PANTHER" id="PTHR37291:SF1">
    <property type="entry name" value="TYPE IV METHYL-DIRECTED RESTRICTION ENZYME ECOKMCRB SUBUNIT"/>
    <property type="match status" value="1"/>
</dbReference>
<organism evidence="1">
    <name type="scientific">Serratia fonticola</name>
    <dbReference type="NCBI Taxonomy" id="47917"/>
    <lineage>
        <taxon>Bacteria</taxon>
        <taxon>Pseudomonadati</taxon>
        <taxon>Pseudomonadota</taxon>
        <taxon>Gammaproteobacteria</taxon>
        <taxon>Enterobacterales</taxon>
        <taxon>Yersiniaceae</taxon>
        <taxon>Serratia</taxon>
    </lineage>
</organism>
<dbReference type="EMBL" id="CABEEZ010000144">
    <property type="protein sequence ID" value="VTR57517.1"/>
    <property type="molecule type" value="Genomic_DNA"/>
</dbReference>
<dbReference type="EC" id="3.1.21.-" evidence="1"/>
<sequence length="169" mass="19042">MVQTKPTPTNLIFYGPPGTGKTYHTAREAVALCDGEAAYPESKDARAALMARYNELMAEKRISFVTFHQSYDYETFVEGLRPEIGEDESSSAGFRLAPHRGSSGKFAPLPIRPELRPVCRRTPRHSSYLKDASGKWGKGLLAQKTMSMKRRGPTAISLWLGWEHRLERR</sequence>
<reference evidence="1" key="1">
    <citation type="submission" date="2019-05" db="EMBL/GenBank/DDBJ databases">
        <authorList>
            <consortium name="Pathogen Informatics"/>
        </authorList>
    </citation>
    <scope>NUCLEOTIDE SEQUENCE [LARGE SCALE GENOMIC DNA]</scope>
    <source>
        <strain evidence="1">NCTC12965</strain>
    </source>
</reference>